<dbReference type="eggNOG" id="ENOG502ZCC3">
    <property type="taxonomic scope" value="Bacteria"/>
</dbReference>
<dbReference type="EMBL" id="CP015506">
    <property type="protein sequence ID" value="AND42864.1"/>
    <property type="molecule type" value="Genomic_DNA"/>
</dbReference>
<accession>A0A160MI89</accession>
<dbReference type="AlphaFoldDB" id="A0A160MI89"/>
<protein>
    <submittedName>
        <fullName evidence="1">Uncharacterized protein</fullName>
    </submittedName>
</protein>
<dbReference type="STRING" id="1196031.A361_26895"/>
<evidence type="ECO:0000313" key="1">
    <source>
        <dbReference type="EMBL" id="AND42864.1"/>
    </source>
</evidence>
<gene>
    <name evidence="1" type="ORF">A361_26895</name>
</gene>
<organism evidence="1 2">
    <name type="scientific">Cytobacillus oceanisediminis 2691</name>
    <dbReference type="NCBI Taxonomy" id="1196031"/>
    <lineage>
        <taxon>Bacteria</taxon>
        <taxon>Bacillati</taxon>
        <taxon>Bacillota</taxon>
        <taxon>Bacilli</taxon>
        <taxon>Bacillales</taxon>
        <taxon>Bacillaceae</taxon>
        <taxon>Cytobacillus</taxon>
    </lineage>
</organism>
<reference evidence="1 2" key="1">
    <citation type="submission" date="2016-04" db="EMBL/GenBank/DDBJ databases">
        <title>Complete genome sequence of Bacillus oceanisediminis strain 2691.</title>
        <authorList>
            <person name="Jeong H."/>
            <person name="Kim H.J."/>
            <person name="Lee D.-W."/>
        </authorList>
    </citation>
    <scope>NUCLEOTIDE SEQUENCE [LARGE SCALE GENOMIC DNA]</scope>
    <source>
        <strain evidence="1 2">2691</strain>
    </source>
</reference>
<proteinExistence type="predicted"/>
<evidence type="ECO:0000313" key="2">
    <source>
        <dbReference type="Proteomes" id="UP000077856"/>
    </source>
</evidence>
<sequence length="538" mass="63278">MWFCLGTYVRLSILPHQISQQDWISVYKETVKLLKAYDFADLGEKKLFDIQIPVYVKSEEHEEPSRFWRTCGNLGSKKFAETFRLYSDIKMYREAVPVSNNETDILKGYESSVVVFNAKTQGYPYHLYILAIAMLIESRFPKFASVSGDIDHLQCVKAKQWADTHLSTPIKLPLRVDPRQLLNRFSPKNESEKIELIEKWTIADQEKILELVYTYSDKETFHKWIKEKLVKHSSPTQIGAVKLLVYYLNLVRDINSLVSMACKEEGGPKYKPEEMLRAITLTWVSIPPQNYDFLEAFRKIEGHPAIVERTFGMMVMDIKFPGREIKTYIPLNEVVENFTNCYPEWDNKANLLLQQGNSRIEEELQEFYRSIAPMLALNNEKESEGSFLDNEDAFLYFNNHAVLLSEEQDFHLKTIAYSIEKFLTKNPEIKERLYGYEIGSMKLILGKMLTEKFRMFLTEDAWLWIEGIREEEFIMTLLAKLILDDSYNFKMKANNYRLLRGMFENKLITEKITEYRKDPKVITHIQEMIDKEKNTNRD</sequence>
<dbReference type="KEGG" id="bon:A361_26895"/>
<dbReference type="Proteomes" id="UP000077856">
    <property type="component" value="Chromosome"/>
</dbReference>
<name>A0A160MI89_9BACI</name>